<protein>
    <recommendedName>
        <fullName evidence="3">Secreted protein</fullName>
    </recommendedName>
</protein>
<evidence type="ECO:0008006" key="3">
    <source>
        <dbReference type="Google" id="ProtNLM"/>
    </source>
</evidence>
<sequence>MFAVSKTLARLSFLDFTHTSLNDMTTFIVLLLLLALKRVCVCVCVCVYSGCLYQNICILVKKNKCFVQPEVQAVLVYGHFNATFSSLIQFFVSCHFKAGQYSY</sequence>
<dbReference type="AlphaFoldDB" id="A0AAV2ZT95"/>
<evidence type="ECO:0000313" key="2">
    <source>
        <dbReference type="Proteomes" id="UP001181693"/>
    </source>
</evidence>
<proteinExistence type="predicted"/>
<name>A0AAV2ZT95_PYXAD</name>
<comment type="caution">
    <text evidence="1">The sequence shown here is derived from an EMBL/GenBank/DDBJ whole genome shotgun (WGS) entry which is preliminary data.</text>
</comment>
<organism evidence="1 2">
    <name type="scientific">Pyxicephalus adspersus</name>
    <name type="common">African bullfrog</name>
    <dbReference type="NCBI Taxonomy" id="30357"/>
    <lineage>
        <taxon>Eukaryota</taxon>
        <taxon>Metazoa</taxon>
        <taxon>Chordata</taxon>
        <taxon>Craniata</taxon>
        <taxon>Vertebrata</taxon>
        <taxon>Euteleostomi</taxon>
        <taxon>Amphibia</taxon>
        <taxon>Batrachia</taxon>
        <taxon>Anura</taxon>
        <taxon>Neobatrachia</taxon>
        <taxon>Ranoidea</taxon>
        <taxon>Pyxicephalidae</taxon>
        <taxon>Pyxicephalinae</taxon>
        <taxon>Pyxicephalus</taxon>
    </lineage>
</organism>
<keyword evidence="2" id="KW-1185">Reference proteome</keyword>
<accession>A0AAV2ZT95</accession>
<dbReference type="Proteomes" id="UP001181693">
    <property type="component" value="Unassembled WGS sequence"/>
</dbReference>
<evidence type="ECO:0000313" key="1">
    <source>
        <dbReference type="EMBL" id="DBA13478.1"/>
    </source>
</evidence>
<gene>
    <name evidence="1" type="ORF">GDO54_018507</name>
</gene>
<reference evidence="1" key="1">
    <citation type="thesis" date="2020" institute="ProQuest LLC" country="789 East Eisenhower Parkway, Ann Arbor, MI, USA">
        <title>Comparative Genomics and Chromosome Evolution.</title>
        <authorList>
            <person name="Mudd A.B."/>
        </authorList>
    </citation>
    <scope>NUCLEOTIDE SEQUENCE</scope>
    <source>
        <strain evidence="1">1538</strain>
        <tissue evidence="1">Blood</tissue>
    </source>
</reference>
<dbReference type="EMBL" id="DYDO01002219">
    <property type="protein sequence ID" value="DBA13478.1"/>
    <property type="molecule type" value="Genomic_DNA"/>
</dbReference>